<dbReference type="Pfam" id="PF22746">
    <property type="entry name" value="SHOCT-like_DUF2089-C"/>
    <property type="match status" value="1"/>
</dbReference>
<evidence type="ECO:0000313" key="2">
    <source>
        <dbReference type="EMBL" id="MYD90116.1"/>
    </source>
</evidence>
<gene>
    <name evidence="2" type="ORF">F4Y08_07220</name>
</gene>
<dbReference type="AlphaFoldDB" id="A0A6B1DT48"/>
<protein>
    <submittedName>
        <fullName evidence="2">DUF2089 domain-containing protein</fullName>
    </submittedName>
</protein>
<proteinExistence type="predicted"/>
<feature type="domain" description="YvlB/LiaX N-terminal" evidence="1">
    <location>
        <begin position="7"/>
        <end position="33"/>
    </location>
</feature>
<dbReference type="EMBL" id="VXPY01000049">
    <property type="protein sequence ID" value="MYD90116.1"/>
    <property type="molecule type" value="Genomic_DNA"/>
</dbReference>
<accession>A0A6B1DT48</accession>
<sequence length="130" mass="13915">MPVQEQERLQVLKMIDAGTITVDEAFRLLDVLDRSAGPEDTVAARLATKALAGKVVRLKVSNLHSGRVKAQAQLPVQLLELGLRIGSQYAPGVKAIDVDELVAGLANGVGGKIVEVTDHENSIRVEVLIE</sequence>
<evidence type="ECO:0000259" key="1">
    <source>
        <dbReference type="Pfam" id="PF22746"/>
    </source>
</evidence>
<name>A0A6B1DT48_9CHLR</name>
<organism evidence="2">
    <name type="scientific">Caldilineaceae bacterium SB0662_bin_9</name>
    <dbReference type="NCBI Taxonomy" id="2605258"/>
    <lineage>
        <taxon>Bacteria</taxon>
        <taxon>Bacillati</taxon>
        <taxon>Chloroflexota</taxon>
        <taxon>Caldilineae</taxon>
        <taxon>Caldilineales</taxon>
        <taxon>Caldilineaceae</taxon>
    </lineage>
</organism>
<reference evidence="2" key="1">
    <citation type="submission" date="2019-09" db="EMBL/GenBank/DDBJ databases">
        <title>Characterisation of the sponge microbiome using genome-centric metagenomics.</title>
        <authorList>
            <person name="Engelberts J.P."/>
            <person name="Robbins S.J."/>
            <person name="De Goeij J.M."/>
            <person name="Aranda M."/>
            <person name="Bell S.C."/>
            <person name="Webster N.S."/>
        </authorList>
    </citation>
    <scope>NUCLEOTIDE SEQUENCE</scope>
    <source>
        <strain evidence="2">SB0662_bin_9</strain>
    </source>
</reference>
<comment type="caution">
    <text evidence="2">The sequence shown here is derived from an EMBL/GenBank/DDBJ whole genome shotgun (WGS) entry which is preliminary data.</text>
</comment>
<dbReference type="InterPro" id="IPR053959">
    <property type="entry name" value="YvlB/LiaX_N"/>
</dbReference>